<feature type="transmembrane region" description="Helical" evidence="5">
    <location>
        <begin position="155"/>
        <end position="174"/>
    </location>
</feature>
<dbReference type="PANTHER" id="PTHR30520">
    <property type="entry name" value="FORMATE TRANSPORTER-RELATED"/>
    <property type="match status" value="1"/>
</dbReference>
<organism evidence="6 7">
    <name type="scientific">Mobilisporobacter senegalensis</name>
    <dbReference type="NCBI Taxonomy" id="1329262"/>
    <lineage>
        <taxon>Bacteria</taxon>
        <taxon>Bacillati</taxon>
        <taxon>Bacillota</taxon>
        <taxon>Clostridia</taxon>
        <taxon>Lachnospirales</taxon>
        <taxon>Lachnospiraceae</taxon>
        <taxon>Mobilisporobacter</taxon>
    </lineage>
</organism>
<feature type="transmembrane region" description="Helical" evidence="5">
    <location>
        <begin position="65"/>
        <end position="84"/>
    </location>
</feature>
<protein>
    <submittedName>
        <fullName evidence="6">Nitrite transporter NirC</fullName>
    </submittedName>
</protein>
<keyword evidence="3 5" id="KW-1133">Transmembrane helix</keyword>
<evidence type="ECO:0000313" key="7">
    <source>
        <dbReference type="Proteomes" id="UP000273083"/>
    </source>
</evidence>
<keyword evidence="4 5" id="KW-0472">Membrane</keyword>
<evidence type="ECO:0000313" key="6">
    <source>
        <dbReference type="EMBL" id="ROR27355.1"/>
    </source>
</evidence>
<feature type="transmembrane region" description="Helical" evidence="5">
    <location>
        <begin position="183"/>
        <end position="202"/>
    </location>
</feature>
<comment type="subcellular location">
    <subcellularLocation>
        <location evidence="1">Membrane</location>
        <topology evidence="1">Multi-pass membrane protein</topology>
    </subcellularLocation>
</comment>
<dbReference type="PANTHER" id="PTHR30520:SF8">
    <property type="entry name" value="NITRITE TRANSPORTER NIRC"/>
    <property type="match status" value="1"/>
</dbReference>
<evidence type="ECO:0000256" key="4">
    <source>
        <dbReference type="ARBA" id="ARBA00023136"/>
    </source>
</evidence>
<evidence type="ECO:0000256" key="3">
    <source>
        <dbReference type="ARBA" id="ARBA00022989"/>
    </source>
</evidence>
<comment type="caution">
    <text evidence="6">The sequence shown here is derived from an EMBL/GenBank/DDBJ whole genome shotgun (WGS) entry which is preliminary data.</text>
</comment>
<dbReference type="OrthoDB" id="9786493at2"/>
<dbReference type="Gene3D" id="1.20.1080.10">
    <property type="entry name" value="Glycerol uptake facilitator protein"/>
    <property type="match status" value="1"/>
</dbReference>
<dbReference type="InterPro" id="IPR023271">
    <property type="entry name" value="Aquaporin-like"/>
</dbReference>
<dbReference type="RefSeq" id="WP_123609606.1">
    <property type="nucleotide sequence ID" value="NZ_RJVG01000006.1"/>
</dbReference>
<gene>
    <name evidence="6" type="ORF">EDD66_10650</name>
</gene>
<evidence type="ECO:0000256" key="1">
    <source>
        <dbReference type="ARBA" id="ARBA00004141"/>
    </source>
</evidence>
<accession>A0A3N1XKW8</accession>
<keyword evidence="7" id="KW-1185">Reference proteome</keyword>
<feature type="transmembrane region" description="Helical" evidence="5">
    <location>
        <begin position="105"/>
        <end position="127"/>
    </location>
</feature>
<dbReference type="EMBL" id="RJVG01000006">
    <property type="protein sequence ID" value="ROR27355.1"/>
    <property type="molecule type" value="Genomic_DNA"/>
</dbReference>
<evidence type="ECO:0000256" key="5">
    <source>
        <dbReference type="SAM" id="Phobius"/>
    </source>
</evidence>
<reference evidence="6 7" key="1">
    <citation type="submission" date="2018-11" db="EMBL/GenBank/DDBJ databases">
        <title>Genomic Encyclopedia of Type Strains, Phase IV (KMG-IV): sequencing the most valuable type-strain genomes for metagenomic binning, comparative biology and taxonomic classification.</title>
        <authorList>
            <person name="Goeker M."/>
        </authorList>
    </citation>
    <scope>NUCLEOTIDE SEQUENCE [LARGE SCALE GENOMIC DNA]</scope>
    <source>
        <strain evidence="6 7">DSM 26537</strain>
    </source>
</reference>
<feature type="transmembrane region" description="Helical" evidence="5">
    <location>
        <begin position="27"/>
        <end position="53"/>
    </location>
</feature>
<dbReference type="Pfam" id="PF01226">
    <property type="entry name" value="Form_Nir_trans"/>
    <property type="match status" value="1"/>
</dbReference>
<dbReference type="InterPro" id="IPR000292">
    <property type="entry name" value="For/NO2_transpt"/>
</dbReference>
<dbReference type="Proteomes" id="UP000273083">
    <property type="component" value="Unassembled WGS sequence"/>
</dbReference>
<feature type="transmembrane region" description="Helical" evidence="5">
    <location>
        <begin position="222"/>
        <end position="244"/>
    </location>
</feature>
<keyword evidence="2 5" id="KW-0812">Transmembrane</keyword>
<dbReference type="GO" id="GO:0015499">
    <property type="term" value="F:formate transmembrane transporter activity"/>
    <property type="evidence" value="ECO:0007669"/>
    <property type="project" value="TreeGrafter"/>
</dbReference>
<dbReference type="AlphaFoldDB" id="A0A3N1XKW8"/>
<evidence type="ECO:0000256" key="2">
    <source>
        <dbReference type="ARBA" id="ARBA00022692"/>
    </source>
</evidence>
<proteinExistence type="predicted"/>
<sequence>MFTSDINIMSDSAVKKYELSKKEPGKYLMRSIVAGFFLVVAIILSNVTSALFYSTNPALGKFLNALLFPTAIILIVFVGGELFTGNNMTMAFGVYDKKCTWRMAARVWIISYIGNFIGSVILSYIFVKGGASAGIMTEYMRNVVAAKLEISPLQMVLRGILCNFMVCIAVLVGVRMKTEIGKLIIMFLVIMSFVVAGFEHSIANMGTFSISYFLLGGLPMHLVLKSMFFVTVGNILGGAVLLAWPIKTMSIAD</sequence>
<dbReference type="GO" id="GO:0005886">
    <property type="term" value="C:plasma membrane"/>
    <property type="evidence" value="ECO:0007669"/>
    <property type="project" value="TreeGrafter"/>
</dbReference>
<name>A0A3N1XKW8_9FIRM</name>